<sequence>MIRLFFLMVGFTLAVVGGVSILAYLNLLIAGYQFSAYLLFLIERIEFYLFLIGVAMIIISIIFPTKRNRDRKKS</sequence>
<comment type="caution">
    <text evidence="2">The sequence shown here is derived from an EMBL/GenBank/DDBJ whole genome shotgun (WGS) entry which is preliminary data.</text>
</comment>
<keyword evidence="1" id="KW-0472">Membrane</keyword>
<keyword evidence="1" id="KW-1133">Transmembrane helix</keyword>
<dbReference type="EMBL" id="JBHLUX010000070">
    <property type="protein sequence ID" value="MFC0472310.1"/>
    <property type="molecule type" value="Genomic_DNA"/>
</dbReference>
<reference evidence="2 3" key="1">
    <citation type="submission" date="2024-09" db="EMBL/GenBank/DDBJ databases">
        <authorList>
            <person name="Sun Q."/>
            <person name="Mori K."/>
        </authorList>
    </citation>
    <scope>NUCLEOTIDE SEQUENCE [LARGE SCALE GENOMIC DNA]</scope>
    <source>
        <strain evidence="2 3">NCAIM B.02610</strain>
    </source>
</reference>
<evidence type="ECO:0000256" key="1">
    <source>
        <dbReference type="SAM" id="Phobius"/>
    </source>
</evidence>
<accession>A0ABV6KGX8</accession>
<dbReference type="Pfam" id="PF26135">
    <property type="entry name" value="YuzI"/>
    <property type="match status" value="1"/>
</dbReference>
<dbReference type="RefSeq" id="WP_335964034.1">
    <property type="nucleotide sequence ID" value="NZ_JAXBLX010000074.1"/>
</dbReference>
<protein>
    <submittedName>
        <fullName evidence="2">Uncharacterized protein</fullName>
    </submittedName>
</protein>
<name>A0ABV6KGX8_9BACI</name>
<gene>
    <name evidence="2" type="ORF">ACFFHM_17900</name>
</gene>
<evidence type="ECO:0000313" key="2">
    <source>
        <dbReference type="EMBL" id="MFC0472310.1"/>
    </source>
</evidence>
<dbReference type="InterPro" id="IPR058887">
    <property type="entry name" value="YuzI-like"/>
</dbReference>
<organism evidence="2 3">
    <name type="scientific">Halalkalibacter kiskunsagensis</name>
    <dbReference type="NCBI Taxonomy" id="1548599"/>
    <lineage>
        <taxon>Bacteria</taxon>
        <taxon>Bacillati</taxon>
        <taxon>Bacillota</taxon>
        <taxon>Bacilli</taxon>
        <taxon>Bacillales</taxon>
        <taxon>Bacillaceae</taxon>
        <taxon>Halalkalibacter</taxon>
    </lineage>
</organism>
<keyword evidence="1" id="KW-0812">Transmembrane</keyword>
<evidence type="ECO:0000313" key="3">
    <source>
        <dbReference type="Proteomes" id="UP001589838"/>
    </source>
</evidence>
<keyword evidence="3" id="KW-1185">Reference proteome</keyword>
<proteinExistence type="predicted"/>
<feature type="transmembrane region" description="Helical" evidence="1">
    <location>
        <begin position="47"/>
        <end position="65"/>
    </location>
</feature>
<dbReference type="Proteomes" id="UP001589838">
    <property type="component" value="Unassembled WGS sequence"/>
</dbReference>